<keyword evidence="2" id="KW-1185">Reference proteome</keyword>
<dbReference type="AlphaFoldDB" id="A0AA52HB13"/>
<evidence type="ECO:0000313" key="1">
    <source>
        <dbReference type="EMBL" id="WND03173.1"/>
    </source>
</evidence>
<protein>
    <recommendedName>
        <fullName evidence="3">Sulfotransferase domain-containing protein</fullName>
    </recommendedName>
</protein>
<reference evidence="1" key="1">
    <citation type="submission" date="2023-04" db="EMBL/GenBank/DDBJ databases">
        <title>Complete genome sequence of Temperatibacter marinus.</title>
        <authorList>
            <person name="Rong J.-C."/>
            <person name="Yi M.-L."/>
            <person name="Zhao Q."/>
        </authorList>
    </citation>
    <scope>NUCLEOTIDE SEQUENCE</scope>
    <source>
        <strain evidence="1">NBRC 110045</strain>
    </source>
</reference>
<gene>
    <name evidence="1" type="ORF">QGN29_02175</name>
</gene>
<sequence length="321" mass="37235">MAKKTLLLHIGYPKCGSTSIQNFLFKNKDELISRGYGLLDQEMAFFSKNSTDQPPVNFLKNLRESDLASEKLTKNFESLSIQADKKNIHTIILSAENLSDARFPELFRPISELFTIKVVLYFRRHDDWFLAAWKQWFVKSGQSLKDYFMKYTKNKKLHIKNVLKKWIDLVGIENTSVNILKPEALHKGDLLEDFCHKSGIDFDGLERVSNANKSINYSLLECLSQTPFIFDGPHDNTLFELIENLPDAEQYGPKGSPLTIPQRQKIIDCHQEENEWLAEKFFQGQSFDNWMHPSQKPYTPLDEKEGQRLLNGLLLMKLLDK</sequence>
<proteinExistence type="predicted"/>
<accession>A0AA52HB13</accession>
<evidence type="ECO:0000313" key="2">
    <source>
        <dbReference type="Proteomes" id="UP001268683"/>
    </source>
</evidence>
<dbReference type="SUPFAM" id="SSF52540">
    <property type="entry name" value="P-loop containing nucleoside triphosphate hydrolases"/>
    <property type="match status" value="1"/>
</dbReference>
<evidence type="ECO:0008006" key="3">
    <source>
        <dbReference type="Google" id="ProtNLM"/>
    </source>
</evidence>
<dbReference type="KEGG" id="tmk:QGN29_02175"/>
<dbReference type="EMBL" id="CP123872">
    <property type="protein sequence ID" value="WND03173.1"/>
    <property type="molecule type" value="Genomic_DNA"/>
</dbReference>
<dbReference type="RefSeq" id="WP_310799022.1">
    <property type="nucleotide sequence ID" value="NZ_CP123872.1"/>
</dbReference>
<dbReference type="Gene3D" id="3.40.50.300">
    <property type="entry name" value="P-loop containing nucleotide triphosphate hydrolases"/>
    <property type="match status" value="1"/>
</dbReference>
<dbReference type="Proteomes" id="UP001268683">
    <property type="component" value="Chromosome"/>
</dbReference>
<organism evidence="1 2">
    <name type="scientific">Temperatibacter marinus</name>
    <dbReference type="NCBI Taxonomy" id="1456591"/>
    <lineage>
        <taxon>Bacteria</taxon>
        <taxon>Pseudomonadati</taxon>
        <taxon>Pseudomonadota</taxon>
        <taxon>Alphaproteobacteria</taxon>
        <taxon>Kordiimonadales</taxon>
        <taxon>Temperatibacteraceae</taxon>
        <taxon>Temperatibacter</taxon>
    </lineage>
</organism>
<name>A0AA52HB13_9PROT</name>
<dbReference type="InterPro" id="IPR027417">
    <property type="entry name" value="P-loop_NTPase"/>
</dbReference>